<feature type="region of interest" description="Disordered" evidence="1">
    <location>
        <begin position="251"/>
        <end position="277"/>
    </location>
</feature>
<evidence type="ECO:0000256" key="1">
    <source>
        <dbReference type="SAM" id="MobiDB-lite"/>
    </source>
</evidence>
<dbReference type="OrthoDB" id="272864at2759"/>
<organism evidence="2 3">
    <name type="scientific">Leptomonas seymouri</name>
    <dbReference type="NCBI Taxonomy" id="5684"/>
    <lineage>
        <taxon>Eukaryota</taxon>
        <taxon>Discoba</taxon>
        <taxon>Euglenozoa</taxon>
        <taxon>Kinetoplastea</taxon>
        <taxon>Metakinetoplastina</taxon>
        <taxon>Trypanosomatida</taxon>
        <taxon>Trypanosomatidae</taxon>
        <taxon>Leishmaniinae</taxon>
        <taxon>Leptomonas</taxon>
    </lineage>
</organism>
<gene>
    <name evidence="2" type="ORF">ABL78_0443</name>
</gene>
<reference evidence="2 3" key="1">
    <citation type="journal article" date="2015" name="PLoS Pathog.">
        <title>Leptomonas seymouri: Adaptations to the Dixenous Life Cycle Analyzed by Genome Sequencing, Transcriptome Profiling and Co-infection with Leishmania donovani.</title>
        <authorList>
            <person name="Kraeva N."/>
            <person name="Butenko A."/>
            <person name="Hlavacova J."/>
            <person name="Kostygov A."/>
            <person name="Myskova J."/>
            <person name="Grybchuk D."/>
            <person name="Lestinova T."/>
            <person name="Votypka J."/>
            <person name="Volf P."/>
            <person name="Opperdoes F."/>
            <person name="Flegontov P."/>
            <person name="Lukes J."/>
            <person name="Yurchenko V."/>
        </authorList>
    </citation>
    <scope>NUCLEOTIDE SEQUENCE [LARGE SCALE GENOMIC DNA]</scope>
    <source>
        <strain evidence="2 3">ATCC 30220</strain>
    </source>
</reference>
<evidence type="ECO:0000313" key="3">
    <source>
        <dbReference type="Proteomes" id="UP000038009"/>
    </source>
</evidence>
<evidence type="ECO:0000313" key="2">
    <source>
        <dbReference type="EMBL" id="KPI90367.1"/>
    </source>
</evidence>
<accession>A0A0N0P973</accession>
<evidence type="ECO:0008006" key="4">
    <source>
        <dbReference type="Google" id="ProtNLM"/>
    </source>
</evidence>
<protein>
    <recommendedName>
        <fullName evidence="4">Actin-like protein</fullName>
    </recommendedName>
</protein>
<dbReference type="EMBL" id="LJSK01000006">
    <property type="protein sequence ID" value="KPI90367.1"/>
    <property type="molecule type" value="Genomic_DNA"/>
</dbReference>
<sequence>MASSSPAIVLYAGSAATYICEAGDVQPTYPLVQPITKEVLCELQSSQFSTSSSSLGDRKTSHVKQSTAVLRKHLLPLLHDRTVFLVLPLSSSTSYSEEWVRFCFHAEVHVRRLVVLSDTIADSFACNRNSCIVLHVSLSTVSVCRVEAGCSTRYGNSHVGGVHALCGGGETVMLKMVERLPTVAAAMATSKAETTSGSAEEGDDDGMAANDISYTEELGIDLSDVKYRDELIRAFGYKAYRAVIVVPQQQRMDAASKPPAKGKGKGSDRVQRRSRASSSVLNALRRAYPREVREAPGQLEKLLARVVQGGSVAPSSLEETEPCILAGEALAVPYVRQLYAFIICRCGGAVWDAVELERRAKQRRVSAGLSERGYVDGASMTQQGTEGASFDPDKGSSIPMPKRIKKEASDSSDSSSDDRESDDDDDWLHLQPTPLPTAPWWLPLLGASVVSRLPDQDLQRAYITEEEARESNGNVVHWKVLL</sequence>
<dbReference type="OMA" id="MATYVCE"/>
<keyword evidence="3" id="KW-1185">Reference proteome</keyword>
<proteinExistence type="predicted"/>
<dbReference type="Proteomes" id="UP000038009">
    <property type="component" value="Unassembled WGS sequence"/>
</dbReference>
<dbReference type="AlphaFoldDB" id="A0A0N0P973"/>
<feature type="region of interest" description="Disordered" evidence="1">
    <location>
        <begin position="374"/>
        <end position="430"/>
    </location>
</feature>
<dbReference type="VEuPathDB" id="TriTrypDB:Lsey_0006_0010"/>
<name>A0A0N0P973_LEPSE</name>
<comment type="caution">
    <text evidence="2">The sequence shown here is derived from an EMBL/GenBank/DDBJ whole genome shotgun (WGS) entry which is preliminary data.</text>
</comment>